<dbReference type="NCBIfam" id="TIGR03083">
    <property type="entry name" value="maleylpyruvate isomerase family mycothiol-dependent enzyme"/>
    <property type="match status" value="1"/>
</dbReference>
<organism evidence="2 3">
    <name type="scientific">Kutzneria buriramensis</name>
    <dbReference type="NCBI Taxonomy" id="1045776"/>
    <lineage>
        <taxon>Bacteria</taxon>
        <taxon>Bacillati</taxon>
        <taxon>Actinomycetota</taxon>
        <taxon>Actinomycetes</taxon>
        <taxon>Pseudonocardiales</taxon>
        <taxon>Pseudonocardiaceae</taxon>
        <taxon>Kutzneria</taxon>
    </lineage>
</organism>
<dbReference type="Proteomes" id="UP000256269">
    <property type="component" value="Unassembled WGS sequence"/>
</dbReference>
<protein>
    <submittedName>
        <fullName evidence="2">Uncharacterized protein (TIGR03083 family)</fullName>
    </submittedName>
</protein>
<dbReference type="Gene3D" id="1.20.120.450">
    <property type="entry name" value="dinb family like domain"/>
    <property type="match status" value="1"/>
</dbReference>
<sequence length="205" mass="21906">MDTWRLVAIERARLVSALAELTDADWQAASLCQGWQAGDVLAHIVSTAEMTSGRFLGGMVRNGFRFNQMTAHDVRVYGANGVRALLPRLVESITSTKHPPGPVDTMLLETVVHGEDIVFPLKKAIDHSQEALVGAAEFGRTAQPLVGCRKRIAGLRLTATDVDWTTGDGPDVSGPLNVLLLAMCGRKPAMAALDGPGVAILQQRG</sequence>
<dbReference type="SUPFAM" id="SSF109854">
    <property type="entry name" value="DinB/YfiT-like putative metalloenzymes"/>
    <property type="match status" value="1"/>
</dbReference>
<evidence type="ECO:0000313" key="2">
    <source>
        <dbReference type="EMBL" id="REH51641.1"/>
    </source>
</evidence>
<reference evidence="2 3" key="1">
    <citation type="submission" date="2018-08" db="EMBL/GenBank/DDBJ databases">
        <title>Genomic Encyclopedia of Archaeal and Bacterial Type Strains, Phase II (KMG-II): from individual species to whole genera.</title>
        <authorList>
            <person name="Goeker M."/>
        </authorList>
    </citation>
    <scope>NUCLEOTIDE SEQUENCE [LARGE SCALE GENOMIC DNA]</scope>
    <source>
        <strain evidence="2 3">DSM 45791</strain>
    </source>
</reference>
<keyword evidence="3" id="KW-1185">Reference proteome</keyword>
<gene>
    <name evidence="2" type="ORF">BCF44_10390</name>
</gene>
<evidence type="ECO:0000313" key="3">
    <source>
        <dbReference type="Proteomes" id="UP000256269"/>
    </source>
</evidence>
<comment type="caution">
    <text evidence="2">The sequence shown here is derived from an EMBL/GenBank/DDBJ whole genome shotgun (WGS) entry which is preliminary data.</text>
</comment>
<accession>A0A3E0HZ33</accession>
<dbReference type="RefSeq" id="WP_170217424.1">
    <property type="nucleotide sequence ID" value="NZ_CP144375.1"/>
</dbReference>
<proteinExistence type="predicted"/>
<dbReference type="Pfam" id="PF11716">
    <property type="entry name" value="MDMPI_N"/>
    <property type="match status" value="1"/>
</dbReference>
<dbReference type="EMBL" id="QUNO01000003">
    <property type="protein sequence ID" value="REH51641.1"/>
    <property type="molecule type" value="Genomic_DNA"/>
</dbReference>
<dbReference type="InterPro" id="IPR017517">
    <property type="entry name" value="Maleyloyr_isom"/>
</dbReference>
<dbReference type="GO" id="GO:0046872">
    <property type="term" value="F:metal ion binding"/>
    <property type="evidence" value="ECO:0007669"/>
    <property type="project" value="InterPro"/>
</dbReference>
<name>A0A3E0HZ33_9PSEU</name>
<dbReference type="AlphaFoldDB" id="A0A3E0HZ33"/>
<feature type="domain" description="Mycothiol-dependent maleylpyruvate isomerase metal-binding" evidence="1">
    <location>
        <begin position="8"/>
        <end position="94"/>
    </location>
</feature>
<dbReference type="InterPro" id="IPR034660">
    <property type="entry name" value="DinB/YfiT-like"/>
</dbReference>
<dbReference type="InterPro" id="IPR024344">
    <property type="entry name" value="MDMPI_metal-binding"/>
</dbReference>
<evidence type="ECO:0000259" key="1">
    <source>
        <dbReference type="Pfam" id="PF11716"/>
    </source>
</evidence>